<keyword evidence="3" id="KW-1133">Transmembrane helix</keyword>
<feature type="transmembrane region" description="Helical" evidence="3">
    <location>
        <begin position="275"/>
        <end position="300"/>
    </location>
</feature>
<proteinExistence type="predicted"/>
<feature type="transmembrane region" description="Helical" evidence="3">
    <location>
        <begin position="423"/>
        <end position="443"/>
    </location>
</feature>
<feature type="region of interest" description="Disordered" evidence="2">
    <location>
        <begin position="57"/>
        <end position="79"/>
    </location>
</feature>
<feature type="coiled-coil region" evidence="1">
    <location>
        <begin position="199"/>
        <end position="259"/>
    </location>
</feature>
<keyword evidence="1" id="KW-0175">Coiled coil</keyword>
<feature type="transmembrane region" description="Helical" evidence="3">
    <location>
        <begin position="328"/>
        <end position="349"/>
    </location>
</feature>
<name>A0AAJ6BGP6_9BACT</name>
<evidence type="ECO:0000256" key="2">
    <source>
        <dbReference type="SAM" id="MobiDB-lite"/>
    </source>
</evidence>
<gene>
    <name evidence="4" type="ORF">P0Y53_20895</name>
</gene>
<feature type="compositionally biased region" description="Basic and acidic residues" evidence="2">
    <location>
        <begin position="66"/>
        <end position="79"/>
    </location>
</feature>
<evidence type="ECO:0000256" key="3">
    <source>
        <dbReference type="SAM" id="Phobius"/>
    </source>
</evidence>
<feature type="transmembrane region" description="Helical" evidence="3">
    <location>
        <begin position="512"/>
        <end position="530"/>
    </location>
</feature>
<dbReference type="EMBL" id="CP119311">
    <property type="protein sequence ID" value="WEK34954.1"/>
    <property type="molecule type" value="Genomic_DNA"/>
</dbReference>
<accession>A0AAJ6BGP6</accession>
<keyword evidence="3" id="KW-0812">Transmembrane</keyword>
<dbReference type="AlphaFoldDB" id="A0AAJ6BGP6"/>
<feature type="coiled-coil region" evidence="1">
    <location>
        <begin position="145"/>
        <end position="172"/>
    </location>
</feature>
<evidence type="ECO:0000313" key="5">
    <source>
        <dbReference type="Proteomes" id="UP001220610"/>
    </source>
</evidence>
<protein>
    <submittedName>
        <fullName evidence="4">Uncharacterized protein</fullName>
    </submittedName>
</protein>
<evidence type="ECO:0000313" key="4">
    <source>
        <dbReference type="EMBL" id="WEK34954.1"/>
    </source>
</evidence>
<feature type="transmembrane region" description="Helical" evidence="3">
    <location>
        <begin position="471"/>
        <end position="492"/>
    </location>
</feature>
<keyword evidence="3" id="KW-0472">Membrane</keyword>
<reference evidence="4" key="1">
    <citation type="submission" date="2023-03" db="EMBL/GenBank/DDBJ databases">
        <title>Andean soil-derived lignocellulolytic bacterial consortium as a source of novel taxa and putative plastic-active enzymes.</title>
        <authorList>
            <person name="Diaz-Garcia L."/>
            <person name="Chuvochina M."/>
            <person name="Feuerriegel G."/>
            <person name="Bunk B."/>
            <person name="Sproer C."/>
            <person name="Streit W.R."/>
            <person name="Rodriguez L.M."/>
            <person name="Overmann J."/>
            <person name="Jimenez D.J."/>
        </authorList>
    </citation>
    <scope>NUCLEOTIDE SEQUENCE</scope>
    <source>
        <strain evidence="4">MAG 7</strain>
    </source>
</reference>
<feature type="transmembrane region" description="Helical" evidence="3">
    <location>
        <begin position="391"/>
        <end position="411"/>
    </location>
</feature>
<sequence>MPTNEQENTDFWRNLFPRWFRKSKEKTEDKPTDSFRETAGFQDDWFNSLEEASWVLPDLEDLETDPENKDKPPPDIKDLPESYQVYRQRGFLAALSKNKDPNEELNKLIGELQEQEKQDVDYTHNALDQFQAPHKEKYAFFTSFIDGLKEKLSAYKASKDQLETEREIILQKKEVVRIEKRQIEDQVAEGKKDLLGKWIEEAKTKVKELLEANQEILQKKQVIAQEAYEKNKSQNEAIVNQLKHTRGLITNRINELQQRRKVISGEGYGRRGAKFLMSTGALVGVAAGLFFSVFTLHGAFGSEDIASFIFKGLIIKANNLPMTEVEKVFHLLKILGILSLATLLCRSVIVHIRRQQSTAIADEKDEHSLQLRIKNDTIHYNGIIKTGNWSLMWFQLLPIILLVGSLIILIAQQEVDELNDSMAGLVLGSLVASGVSAFCYLYIVKIIEPRLLKIDQKPDARSHRLFTWLRHWELGAVLLFFVAATLFITWYVSGQYKMRRGLDDSDYRFIALLWYLAVTLLCGFVVGYGVRYNAISDMEDELMAKKLAYDDLIDQFSGQVRSDSNLRLGYMSDKLMQDLMLQLGKRNKVIFNNPGIVQVQRRSGSQTQSRGTKWINSLGGMLGALWRNILFLIREIVLPPVSKPSDLVVSTTSWNVEHIFLEWEQEYFADLYHKIGLYNEDMQRLDKELEVLDWKIHELYDVQSATIKSLMASLNKAVLEQAACNDHILYAELVKARAIQRIKAKYGLAIDFIQKGFQNGTWYKDMDPGFNGGE</sequence>
<organism evidence="4 5">
    <name type="scientific">Candidatus Pseudobacter hemicellulosilyticus</name>
    <dbReference type="NCBI Taxonomy" id="3121375"/>
    <lineage>
        <taxon>Bacteria</taxon>
        <taxon>Pseudomonadati</taxon>
        <taxon>Bacteroidota</taxon>
        <taxon>Chitinophagia</taxon>
        <taxon>Chitinophagales</taxon>
        <taxon>Chitinophagaceae</taxon>
        <taxon>Pseudobacter</taxon>
    </lineage>
</organism>
<dbReference type="Proteomes" id="UP001220610">
    <property type="component" value="Chromosome"/>
</dbReference>
<evidence type="ECO:0000256" key="1">
    <source>
        <dbReference type="SAM" id="Coils"/>
    </source>
</evidence>